<dbReference type="EMBL" id="PVTE01000006">
    <property type="protein sequence ID" value="PRY40838.1"/>
    <property type="molecule type" value="Genomic_DNA"/>
</dbReference>
<protein>
    <recommendedName>
        <fullName evidence="3">Bacteriophage lambda head decoration protein D</fullName>
    </recommendedName>
</protein>
<comment type="caution">
    <text evidence="1">The sequence shown here is derived from an EMBL/GenBank/DDBJ whole genome shotgun (WGS) entry which is preliminary data.</text>
</comment>
<organism evidence="1 2">
    <name type="scientific">Spirosoma oryzae</name>
    <dbReference type="NCBI Taxonomy" id="1469603"/>
    <lineage>
        <taxon>Bacteria</taxon>
        <taxon>Pseudomonadati</taxon>
        <taxon>Bacteroidota</taxon>
        <taxon>Cytophagia</taxon>
        <taxon>Cytophagales</taxon>
        <taxon>Cytophagaceae</taxon>
        <taxon>Spirosoma</taxon>
    </lineage>
</organism>
<dbReference type="AlphaFoldDB" id="A0A2T0T581"/>
<dbReference type="Proteomes" id="UP000238375">
    <property type="component" value="Unassembled WGS sequence"/>
</dbReference>
<accession>A0A2T0T581</accession>
<name>A0A2T0T581_9BACT</name>
<evidence type="ECO:0000313" key="1">
    <source>
        <dbReference type="EMBL" id="PRY40838.1"/>
    </source>
</evidence>
<reference evidence="1 2" key="1">
    <citation type="submission" date="2018-03" db="EMBL/GenBank/DDBJ databases">
        <title>Genomic Encyclopedia of Archaeal and Bacterial Type Strains, Phase II (KMG-II): from individual species to whole genera.</title>
        <authorList>
            <person name="Goeker M."/>
        </authorList>
    </citation>
    <scope>NUCLEOTIDE SEQUENCE [LARGE SCALE GENOMIC DNA]</scope>
    <source>
        <strain evidence="1 2">DSM 28354</strain>
    </source>
</reference>
<gene>
    <name evidence="1" type="ORF">CLV58_10621</name>
</gene>
<dbReference type="RefSeq" id="WP_106137282.1">
    <property type="nucleotide sequence ID" value="NZ_PVTE01000006.1"/>
</dbReference>
<evidence type="ECO:0008006" key="3">
    <source>
        <dbReference type="Google" id="ProtNLM"/>
    </source>
</evidence>
<sequence>MNTKPFSVQAYNEDVAMLGDYHVETKSGKLATLFTVTGGGAFPVVGKIAGSDNVIVWGPDGLYSGASTEDTNLILVENPPKSLGFINVNAGAPLFKTRNEADLAAADDRISCVEVFALPTHTNVPA</sequence>
<keyword evidence="2" id="KW-1185">Reference proteome</keyword>
<proteinExistence type="predicted"/>
<evidence type="ECO:0000313" key="2">
    <source>
        <dbReference type="Proteomes" id="UP000238375"/>
    </source>
</evidence>